<evidence type="ECO:0000313" key="4">
    <source>
        <dbReference type="Proteomes" id="UP000198625"/>
    </source>
</evidence>
<dbReference type="Proteomes" id="UP000198625">
    <property type="component" value="Unassembled WGS sequence"/>
</dbReference>
<keyword evidence="3" id="KW-0969">Cilium</keyword>
<dbReference type="Pfam" id="PF12945">
    <property type="entry name" value="PilZNR"/>
    <property type="match status" value="1"/>
</dbReference>
<name>A0A1H3N5R9_9FIRM</name>
<organism evidence="3 4">
    <name type="scientific">Proteiniborus ethanoligenes</name>
    <dbReference type="NCBI Taxonomy" id="415015"/>
    <lineage>
        <taxon>Bacteria</taxon>
        <taxon>Bacillati</taxon>
        <taxon>Bacillota</taxon>
        <taxon>Clostridia</taxon>
        <taxon>Eubacteriales</taxon>
        <taxon>Proteiniborus</taxon>
    </lineage>
</organism>
<proteinExistence type="predicted"/>
<gene>
    <name evidence="3" type="ORF">SAMN05660462_01007</name>
</gene>
<dbReference type="STRING" id="415015.SAMN05660462_01007"/>
<dbReference type="InterPro" id="IPR009875">
    <property type="entry name" value="PilZ_domain"/>
</dbReference>
<dbReference type="Gene3D" id="2.40.10.220">
    <property type="entry name" value="predicted glycosyltransferase like domains"/>
    <property type="match status" value="1"/>
</dbReference>
<dbReference type="RefSeq" id="WP_091728058.1">
    <property type="nucleotide sequence ID" value="NZ_FNQE01000009.1"/>
</dbReference>
<feature type="domain" description="Type III secretion system flagellar brake protein YcgR PilZN" evidence="2">
    <location>
        <begin position="10"/>
        <end position="91"/>
    </location>
</feature>
<dbReference type="OrthoDB" id="9783080at2"/>
<dbReference type="EMBL" id="FNQE01000009">
    <property type="protein sequence ID" value="SDY83825.1"/>
    <property type="molecule type" value="Genomic_DNA"/>
</dbReference>
<dbReference type="InterPro" id="IPR009926">
    <property type="entry name" value="T3SS_YcgR_PilZN"/>
</dbReference>
<reference evidence="3 4" key="1">
    <citation type="submission" date="2016-10" db="EMBL/GenBank/DDBJ databases">
        <authorList>
            <person name="de Groot N.N."/>
        </authorList>
    </citation>
    <scope>NUCLEOTIDE SEQUENCE [LARGE SCALE GENOMIC DNA]</scope>
    <source>
        <strain evidence="3 4">DSM 21650</strain>
    </source>
</reference>
<evidence type="ECO:0000313" key="3">
    <source>
        <dbReference type="EMBL" id="SDY83825.1"/>
    </source>
</evidence>
<keyword evidence="3" id="KW-0966">Cell projection</keyword>
<protein>
    <submittedName>
        <fullName evidence="3">C-di-GMP-binding flagellar brake protein YcgR, contains PilZNR and PilZ domains</fullName>
    </submittedName>
</protein>
<dbReference type="Pfam" id="PF07238">
    <property type="entry name" value="PilZ"/>
    <property type="match status" value="1"/>
</dbReference>
<keyword evidence="3" id="KW-0282">Flagellum</keyword>
<dbReference type="AlphaFoldDB" id="A0A1H3N5R9"/>
<evidence type="ECO:0000259" key="2">
    <source>
        <dbReference type="Pfam" id="PF12945"/>
    </source>
</evidence>
<accession>A0A1H3N5R9</accession>
<feature type="domain" description="PilZ" evidence="1">
    <location>
        <begin position="100"/>
        <end position="209"/>
    </location>
</feature>
<evidence type="ECO:0000259" key="1">
    <source>
        <dbReference type="Pfam" id="PF07238"/>
    </source>
</evidence>
<keyword evidence="4" id="KW-1185">Reference proteome</keyword>
<dbReference type="SUPFAM" id="SSF141371">
    <property type="entry name" value="PilZ domain-like"/>
    <property type="match status" value="1"/>
</dbReference>
<sequence length="220" mass="25611">MVIDSLHINVGDKIQISRIENSKINHSSQVLDILNEKEYVIAGPIRRSTIVHISINSIIEITYYKENKGKFVFKAIVTEKIEKGIYKLVIKRIGDIKRIQDRNYFRLELSLKVVKRFETKENGVNTILVETCKTKDISGGGVRLFSNYKHELHDKLFLTIYIDNKELDFLGEVVRVIDSSGNEYKYEIGVKFADVISTEREIIIKYIFEQQRELRKKGLI</sequence>
<dbReference type="GO" id="GO:0035438">
    <property type="term" value="F:cyclic-di-GMP binding"/>
    <property type="evidence" value="ECO:0007669"/>
    <property type="project" value="InterPro"/>
</dbReference>